<reference evidence="2 3" key="1">
    <citation type="submission" date="2024-08" db="EMBL/GenBank/DDBJ databases">
        <authorList>
            <person name="Cucini C."/>
            <person name="Frati F."/>
        </authorList>
    </citation>
    <scope>NUCLEOTIDE SEQUENCE [LARGE SCALE GENOMIC DNA]</scope>
</reference>
<dbReference type="Proteomes" id="UP001642540">
    <property type="component" value="Unassembled WGS sequence"/>
</dbReference>
<dbReference type="PANTHER" id="PTHR43157:SF31">
    <property type="entry name" value="PHOSPHATIDYLINOSITOL-GLYCAN BIOSYNTHESIS CLASS F PROTEIN"/>
    <property type="match status" value="1"/>
</dbReference>
<evidence type="ECO:0000256" key="1">
    <source>
        <dbReference type="ARBA" id="ARBA00023002"/>
    </source>
</evidence>
<organism evidence="2 3">
    <name type="scientific">Orchesella dallaii</name>
    <dbReference type="NCBI Taxonomy" id="48710"/>
    <lineage>
        <taxon>Eukaryota</taxon>
        <taxon>Metazoa</taxon>
        <taxon>Ecdysozoa</taxon>
        <taxon>Arthropoda</taxon>
        <taxon>Hexapoda</taxon>
        <taxon>Collembola</taxon>
        <taxon>Entomobryomorpha</taxon>
        <taxon>Entomobryoidea</taxon>
        <taxon>Orchesellidae</taxon>
        <taxon>Orchesellinae</taxon>
        <taxon>Orchesella</taxon>
    </lineage>
</organism>
<evidence type="ECO:0000313" key="3">
    <source>
        <dbReference type="Proteomes" id="UP001642540"/>
    </source>
</evidence>
<evidence type="ECO:0008006" key="4">
    <source>
        <dbReference type="Google" id="ProtNLM"/>
    </source>
</evidence>
<dbReference type="InterPro" id="IPR036291">
    <property type="entry name" value="NAD(P)-bd_dom_sf"/>
</dbReference>
<accession>A0ABP1Q4A1</accession>
<dbReference type="InterPro" id="IPR002347">
    <property type="entry name" value="SDR_fam"/>
</dbReference>
<sequence length="322" mass="36606">MAKTKYLELFLFILEYLYERLLRLIRGVESMDEEYVEGKVVIVTGANSGLGKVAALEFARRGCTVIMACRNVQQGQIALDEIKKKTNSETLLVRELDLADLSSVRKFATSIRQEFPVIHILVNNAGVYSDADQLLQTKDGFEMHMGVNHLGHFLLTNMLIDNIKRAAPSRIVNVSSTNQLIADLDLDDIMLRKATSLGFQNSLPYNNSKLANSLFSLELSRRLYGSEVTSYALCPGLVQTEVFRNFSPFRKFYTKMNILLFGLTAEQGCETIMYCSLSKKCAHESGRIYRFSRHFNSAMKRLEPKMASRLWEISEELVQLKQ</sequence>
<dbReference type="CDD" id="cd05327">
    <property type="entry name" value="retinol-DH_like_SDR_c_like"/>
    <property type="match status" value="1"/>
</dbReference>
<dbReference type="EMBL" id="CAXLJM020000020">
    <property type="protein sequence ID" value="CAL8087256.1"/>
    <property type="molecule type" value="Genomic_DNA"/>
</dbReference>
<dbReference type="PANTHER" id="PTHR43157">
    <property type="entry name" value="PHOSPHATIDYLINOSITOL-GLYCAN BIOSYNTHESIS CLASS F PROTEIN-RELATED"/>
    <property type="match status" value="1"/>
</dbReference>
<name>A0ABP1Q4A1_9HEXA</name>
<protein>
    <recommendedName>
        <fullName evidence="4">Retinol dehydrogenase 11</fullName>
    </recommendedName>
</protein>
<dbReference type="PRINTS" id="PR00081">
    <property type="entry name" value="GDHRDH"/>
</dbReference>
<keyword evidence="3" id="KW-1185">Reference proteome</keyword>
<keyword evidence="1" id="KW-0560">Oxidoreductase</keyword>
<gene>
    <name evidence="2" type="ORF">ODALV1_LOCUS6678</name>
</gene>
<dbReference type="Pfam" id="PF00106">
    <property type="entry name" value="adh_short"/>
    <property type="match status" value="1"/>
</dbReference>
<evidence type="ECO:0000313" key="2">
    <source>
        <dbReference type="EMBL" id="CAL8087256.1"/>
    </source>
</evidence>
<proteinExistence type="predicted"/>
<dbReference type="Gene3D" id="3.40.50.720">
    <property type="entry name" value="NAD(P)-binding Rossmann-like Domain"/>
    <property type="match status" value="1"/>
</dbReference>
<dbReference type="SUPFAM" id="SSF51735">
    <property type="entry name" value="NAD(P)-binding Rossmann-fold domains"/>
    <property type="match status" value="1"/>
</dbReference>
<comment type="caution">
    <text evidence="2">The sequence shown here is derived from an EMBL/GenBank/DDBJ whole genome shotgun (WGS) entry which is preliminary data.</text>
</comment>